<dbReference type="RefSeq" id="WP_253240297.1">
    <property type="nucleotide sequence ID" value="NZ_JAMYJR010000030.1"/>
</dbReference>
<keyword evidence="2" id="KW-1185">Reference proteome</keyword>
<comment type="caution">
    <text evidence="1">The sequence shown here is derived from an EMBL/GenBank/DDBJ whole genome shotgun (WGS) entry which is preliminary data.</text>
</comment>
<evidence type="ECO:0000313" key="1">
    <source>
        <dbReference type="EMBL" id="MCO8274218.1"/>
    </source>
</evidence>
<dbReference type="Proteomes" id="UP001523369">
    <property type="component" value="Unassembled WGS sequence"/>
</dbReference>
<gene>
    <name evidence="1" type="ORF">M1L60_26815</name>
</gene>
<proteinExistence type="predicted"/>
<reference evidence="1 2" key="1">
    <citation type="submission" date="2022-06" db="EMBL/GenBank/DDBJ databases">
        <title>New Species of the Genus Actinoplanes, ActinopZanes ferrugineus.</title>
        <authorList>
            <person name="Ding P."/>
        </authorList>
    </citation>
    <scope>NUCLEOTIDE SEQUENCE [LARGE SCALE GENOMIC DNA]</scope>
    <source>
        <strain evidence="1 2">TRM88003</strain>
    </source>
</reference>
<accession>A0ABT1DTN1</accession>
<sequence length="138" mass="14512">MLTTAKVSGKIARALVVLGLVGGGVVVGGAAPASAASCPSRVVLPAGVYGGELCRGNTWVGSFRVHTYPNSSRRHIIVADKAVNGLAFSVDVIATNDELTRYFDRDEGGNATHYDIWYPASSYSACQNFVQCVSFRVG</sequence>
<organism evidence="1 2">
    <name type="scientific">Paractinoplanes aksuensis</name>
    <dbReference type="NCBI Taxonomy" id="2939490"/>
    <lineage>
        <taxon>Bacteria</taxon>
        <taxon>Bacillati</taxon>
        <taxon>Actinomycetota</taxon>
        <taxon>Actinomycetes</taxon>
        <taxon>Micromonosporales</taxon>
        <taxon>Micromonosporaceae</taxon>
        <taxon>Paractinoplanes</taxon>
    </lineage>
</organism>
<protein>
    <submittedName>
        <fullName evidence="1">Uncharacterized protein</fullName>
    </submittedName>
</protein>
<evidence type="ECO:0000313" key="2">
    <source>
        <dbReference type="Proteomes" id="UP001523369"/>
    </source>
</evidence>
<dbReference type="EMBL" id="JAMYJR010000030">
    <property type="protein sequence ID" value="MCO8274218.1"/>
    <property type="molecule type" value="Genomic_DNA"/>
</dbReference>
<name>A0ABT1DTN1_9ACTN</name>